<keyword evidence="5" id="KW-1185">Reference proteome</keyword>
<evidence type="ECO:0000259" key="3">
    <source>
        <dbReference type="Pfam" id="PF26109"/>
    </source>
</evidence>
<evidence type="ECO:0000313" key="4">
    <source>
        <dbReference type="EMBL" id="MBN3578512.1"/>
    </source>
</evidence>
<feature type="domain" description="WYL" evidence="1">
    <location>
        <begin position="86"/>
        <end position="150"/>
    </location>
</feature>
<evidence type="ECO:0000259" key="2">
    <source>
        <dbReference type="Pfam" id="PF26107"/>
    </source>
</evidence>
<dbReference type="Proteomes" id="UP000779070">
    <property type="component" value="Unassembled WGS sequence"/>
</dbReference>
<accession>A0ABS3A6M4</accession>
<feature type="domain" description="DNA-binding transcriptional repressor CapW C-terminal dimerisation" evidence="2">
    <location>
        <begin position="171"/>
        <end position="240"/>
    </location>
</feature>
<dbReference type="Pfam" id="PF26107">
    <property type="entry name" value="BrxR_CTD"/>
    <property type="match status" value="1"/>
</dbReference>
<evidence type="ECO:0000313" key="5">
    <source>
        <dbReference type="Proteomes" id="UP000779070"/>
    </source>
</evidence>
<dbReference type="EMBL" id="JAFHLB010000015">
    <property type="protein sequence ID" value="MBN3578512.1"/>
    <property type="molecule type" value="Genomic_DNA"/>
</dbReference>
<dbReference type="PROSITE" id="PS52050">
    <property type="entry name" value="WYL"/>
    <property type="match status" value="1"/>
</dbReference>
<proteinExistence type="predicted"/>
<organism evidence="4 5">
    <name type="scientific">Vibrio neptunius</name>
    <dbReference type="NCBI Taxonomy" id="170651"/>
    <lineage>
        <taxon>Bacteria</taxon>
        <taxon>Pseudomonadati</taxon>
        <taxon>Pseudomonadota</taxon>
        <taxon>Gammaproteobacteria</taxon>
        <taxon>Vibrionales</taxon>
        <taxon>Vibrionaceae</taxon>
        <taxon>Vibrio</taxon>
    </lineage>
</organism>
<name>A0ABS3A6M4_9VIBR</name>
<sequence>MEFAQISVATASRALNEYTRRWPYNLTYERSGKIYIAEPGFVPAFSHDPLAGLDLVSTGLFKRYISSPISPVNLTSGISPKLEFDHVRTLTSAACCGFVVTVQYVSLRSGTRNRQLAPTHFFNSLSNWYCRAFDCSSGEFRVFRLSRFKKILDITALPSSLPEDRDWQTEVVLSLMPHPKHLQPEAIRLDLGLEDKPVLNVVVRAALAGYCLQEIRVDCSPHATLPAIEFPLHLANRYELASVASMQLSPGFAVSN</sequence>
<dbReference type="InterPro" id="IPR059020">
    <property type="entry name" value="CapW_CTD"/>
</dbReference>
<dbReference type="RefSeq" id="WP_206370306.1">
    <property type="nucleotide sequence ID" value="NZ_CAWPTM010000030.1"/>
</dbReference>
<dbReference type="InterPro" id="IPR026881">
    <property type="entry name" value="WYL_dom"/>
</dbReference>
<evidence type="ECO:0000259" key="1">
    <source>
        <dbReference type="Pfam" id="PF13280"/>
    </source>
</evidence>
<dbReference type="Pfam" id="PF26109">
    <property type="entry name" value="WHD_BrxR"/>
    <property type="match status" value="1"/>
</dbReference>
<comment type="caution">
    <text evidence="4">The sequence shown here is derived from an EMBL/GenBank/DDBJ whole genome shotgun (WGS) entry which is preliminary data.</text>
</comment>
<protein>
    <submittedName>
        <fullName evidence="4">WYL domain-containing protein</fullName>
    </submittedName>
</protein>
<gene>
    <name evidence="4" type="ORF">JYA62_12660</name>
</gene>
<dbReference type="Pfam" id="PF13280">
    <property type="entry name" value="WYL"/>
    <property type="match status" value="1"/>
</dbReference>
<reference evidence="4 5" key="1">
    <citation type="submission" date="2021-02" db="EMBL/GenBank/DDBJ databases">
        <title>Draft Genome Sequences of 5 Vibrio neptunius Strains Isolated From of Bivalve Hatcheries.</title>
        <authorList>
            <person name="Galvis F."/>
            <person name="Barja J.L."/>
            <person name="Lemos M.L."/>
            <person name="Balado M."/>
        </authorList>
    </citation>
    <scope>NUCLEOTIDE SEQUENCE [LARGE SCALE GENOMIC DNA]</scope>
    <source>
        <strain evidence="4 5">PP-145.98</strain>
    </source>
</reference>
<dbReference type="InterPro" id="IPR059019">
    <property type="entry name" value="WHD_CapW"/>
</dbReference>
<feature type="domain" description="DNA-binding transcriptional repressor CapW winged helix-turn-helix" evidence="3">
    <location>
        <begin position="3"/>
        <end position="48"/>
    </location>
</feature>